<evidence type="ECO:0000259" key="7">
    <source>
        <dbReference type="PROSITE" id="PS50850"/>
    </source>
</evidence>
<keyword evidence="9" id="KW-1185">Reference proteome</keyword>
<evidence type="ECO:0000256" key="2">
    <source>
        <dbReference type="ARBA" id="ARBA00022475"/>
    </source>
</evidence>
<evidence type="ECO:0000313" key="9">
    <source>
        <dbReference type="Proteomes" id="UP000094487"/>
    </source>
</evidence>
<dbReference type="InterPro" id="IPR036259">
    <property type="entry name" value="MFS_trans_sf"/>
</dbReference>
<dbReference type="STRING" id="1888892.BFL28_01930"/>
<dbReference type="OrthoDB" id="9812221at2"/>
<name>A0A1E3LVI3_9SPHN</name>
<feature type="transmembrane region" description="Helical" evidence="6">
    <location>
        <begin position="140"/>
        <end position="164"/>
    </location>
</feature>
<comment type="caution">
    <text evidence="8">The sequence shown here is derived from an EMBL/GenBank/DDBJ whole genome shotgun (WGS) entry which is preliminary data.</text>
</comment>
<reference evidence="8 9" key="1">
    <citation type="submission" date="2016-08" db="EMBL/GenBank/DDBJ databases">
        <title>Draft genome of the agarase producing Sphingomonas sp. MCT13.</title>
        <authorList>
            <person name="D'Andrea M.M."/>
            <person name="Rossolini G.M."/>
            <person name="Thaller M.C."/>
        </authorList>
    </citation>
    <scope>NUCLEOTIDE SEQUENCE [LARGE SCALE GENOMIC DNA]</scope>
    <source>
        <strain evidence="8 9">MCT13</strain>
    </source>
</reference>
<evidence type="ECO:0000256" key="5">
    <source>
        <dbReference type="ARBA" id="ARBA00023136"/>
    </source>
</evidence>
<dbReference type="PANTHER" id="PTHR43124:SF3">
    <property type="entry name" value="CHLORAMPHENICOL EFFLUX PUMP RV0191"/>
    <property type="match status" value="1"/>
</dbReference>
<dbReference type="Proteomes" id="UP000094487">
    <property type="component" value="Unassembled WGS sequence"/>
</dbReference>
<dbReference type="SUPFAM" id="SSF103473">
    <property type="entry name" value="MFS general substrate transporter"/>
    <property type="match status" value="1"/>
</dbReference>
<dbReference type="PROSITE" id="PS00216">
    <property type="entry name" value="SUGAR_TRANSPORT_1"/>
    <property type="match status" value="1"/>
</dbReference>
<organism evidence="8 9">
    <name type="scientific">Sphingomonas turrisvirgatae</name>
    <dbReference type="NCBI Taxonomy" id="1888892"/>
    <lineage>
        <taxon>Bacteria</taxon>
        <taxon>Pseudomonadati</taxon>
        <taxon>Pseudomonadota</taxon>
        <taxon>Alphaproteobacteria</taxon>
        <taxon>Sphingomonadales</taxon>
        <taxon>Sphingomonadaceae</taxon>
        <taxon>Sphingomonas</taxon>
    </lineage>
</organism>
<dbReference type="InterPro" id="IPR011701">
    <property type="entry name" value="MFS"/>
</dbReference>
<feature type="transmembrane region" description="Helical" evidence="6">
    <location>
        <begin position="255"/>
        <end position="275"/>
    </location>
</feature>
<dbReference type="EMBL" id="MDDS01000024">
    <property type="protein sequence ID" value="ODP37754.1"/>
    <property type="molecule type" value="Genomic_DNA"/>
</dbReference>
<feature type="transmembrane region" description="Helical" evidence="6">
    <location>
        <begin position="222"/>
        <end position="243"/>
    </location>
</feature>
<feature type="transmembrane region" description="Helical" evidence="6">
    <location>
        <begin position="16"/>
        <end position="41"/>
    </location>
</feature>
<feature type="transmembrane region" description="Helical" evidence="6">
    <location>
        <begin position="79"/>
        <end position="99"/>
    </location>
</feature>
<feature type="domain" description="Major facilitator superfamily (MFS) profile" evidence="7">
    <location>
        <begin position="15"/>
        <end position="391"/>
    </location>
</feature>
<dbReference type="RefSeq" id="WP_069320475.1">
    <property type="nucleotide sequence ID" value="NZ_MDDS01000024.1"/>
</dbReference>
<proteinExistence type="predicted"/>
<feature type="transmembrane region" description="Helical" evidence="6">
    <location>
        <begin position="369"/>
        <end position="386"/>
    </location>
</feature>
<dbReference type="PROSITE" id="PS50850">
    <property type="entry name" value="MFS"/>
    <property type="match status" value="1"/>
</dbReference>
<feature type="transmembrane region" description="Helical" evidence="6">
    <location>
        <begin position="340"/>
        <end position="363"/>
    </location>
</feature>
<keyword evidence="3 6" id="KW-0812">Transmembrane</keyword>
<feature type="transmembrane region" description="Helical" evidence="6">
    <location>
        <begin position="308"/>
        <end position="328"/>
    </location>
</feature>
<keyword evidence="5 6" id="KW-0472">Membrane</keyword>
<protein>
    <recommendedName>
        <fullName evidence="7">Major facilitator superfamily (MFS) profile domain-containing protein</fullName>
    </recommendedName>
</protein>
<feature type="transmembrane region" description="Helical" evidence="6">
    <location>
        <begin position="282"/>
        <end position="302"/>
    </location>
</feature>
<dbReference type="GO" id="GO:0005886">
    <property type="term" value="C:plasma membrane"/>
    <property type="evidence" value="ECO:0007669"/>
    <property type="project" value="UniProtKB-SubCell"/>
</dbReference>
<evidence type="ECO:0000256" key="6">
    <source>
        <dbReference type="SAM" id="Phobius"/>
    </source>
</evidence>
<sequence>MADRSTCASAPDTGQLVLLGGIAALGSLAIQIIVPALPLLTTGIGASPRDGQLVISSYLAALAACQLIAAPLADRFGRRPLLIGGLVAFLGGCVACALAENLAVMLIGRCLQASGAAAALVAARTMATDGAGQSAAAARLAILTSVTLISPAVAPAVGGAVVGIASWPALFWLLAGVTLLSLIAALRLIGETRTGDPEALRPGPILRSYGEVARHPRYLRIALANGMINGGFYLFLAVSPFTLTAAGAGPMLSGLFYSLVACAIILGSLAVPVIARRHPAALLPVGSAALGFGAAAVVAVAATGSGPWGLLIAMSLISFGAGLTGPTLQAEAIAGRGQRTSTATSLLGTIQMASAAAISTAVVRLSPTPTVSLALIGALIAGALILRRRPA</sequence>
<feature type="transmembrane region" description="Helical" evidence="6">
    <location>
        <begin position="53"/>
        <end position="73"/>
    </location>
</feature>
<dbReference type="InterPro" id="IPR020846">
    <property type="entry name" value="MFS_dom"/>
</dbReference>
<dbReference type="InterPro" id="IPR005829">
    <property type="entry name" value="Sugar_transporter_CS"/>
</dbReference>
<dbReference type="PANTHER" id="PTHR43124">
    <property type="entry name" value="PURINE EFFLUX PUMP PBUE"/>
    <property type="match status" value="1"/>
</dbReference>
<dbReference type="AlphaFoldDB" id="A0A1E3LVI3"/>
<keyword evidence="2" id="KW-1003">Cell membrane</keyword>
<evidence type="ECO:0000256" key="3">
    <source>
        <dbReference type="ARBA" id="ARBA00022692"/>
    </source>
</evidence>
<gene>
    <name evidence="8" type="ORF">BFL28_01930</name>
</gene>
<dbReference type="Pfam" id="PF07690">
    <property type="entry name" value="MFS_1"/>
    <property type="match status" value="1"/>
</dbReference>
<keyword evidence="4 6" id="KW-1133">Transmembrane helix</keyword>
<comment type="subcellular location">
    <subcellularLocation>
        <location evidence="1">Cell membrane</location>
        <topology evidence="1">Multi-pass membrane protein</topology>
    </subcellularLocation>
</comment>
<dbReference type="Gene3D" id="1.20.1720.10">
    <property type="entry name" value="Multidrug resistance protein D"/>
    <property type="match status" value="1"/>
</dbReference>
<accession>A0A1E3LVI3</accession>
<evidence type="ECO:0000256" key="1">
    <source>
        <dbReference type="ARBA" id="ARBA00004651"/>
    </source>
</evidence>
<evidence type="ECO:0000256" key="4">
    <source>
        <dbReference type="ARBA" id="ARBA00022989"/>
    </source>
</evidence>
<evidence type="ECO:0000313" key="8">
    <source>
        <dbReference type="EMBL" id="ODP37754.1"/>
    </source>
</evidence>
<dbReference type="InterPro" id="IPR050189">
    <property type="entry name" value="MFS_Efflux_Transporters"/>
</dbReference>
<feature type="transmembrane region" description="Helical" evidence="6">
    <location>
        <begin position="170"/>
        <end position="189"/>
    </location>
</feature>
<dbReference type="GO" id="GO:0022857">
    <property type="term" value="F:transmembrane transporter activity"/>
    <property type="evidence" value="ECO:0007669"/>
    <property type="project" value="InterPro"/>
</dbReference>